<feature type="domain" description="HTH lacI-type" evidence="5">
    <location>
        <begin position="14"/>
        <end position="68"/>
    </location>
</feature>
<dbReference type="Pfam" id="PF13377">
    <property type="entry name" value="Peripla_BP_3"/>
    <property type="match status" value="1"/>
</dbReference>
<organism evidence="6 7">
    <name type="scientific">Aureimonas endophytica</name>
    <dbReference type="NCBI Taxonomy" id="2027858"/>
    <lineage>
        <taxon>Bacteria</taxon>
        <taxon>Pseudomonadati</taxon>
        <taxon>Pseudomonadota</taxon>
        <taxon>Alphaproteobacteria</taxon>
        <taxon>Hyphomicrobiales</taxon>
        <taxon>Aurantimonadaceae</taxon>
        <taxon>Aureimonas</taxon>
    </lineage>
</organism>
<dbReference type="InterPro" id="IPR010982">
    <property type="entry name" value="Lambda_DNA-bd_dom_sf"/>
</dbReference>
<reference evidence="6" key="2">
    <citation type="submission" date="2020-09" db="EMBL/GenBank/DDBJ databases">
        <authorList>
            <person name="Sun Q."/>
            <person name="Zhou Y."/>
        </authorList>
    </citation>
    <scope>NUCLEOTIDE SEQUENCE</scope>
    <source>
        <strain evidence="6">CGMCC 1.15367</strain>
    </source>
</reference>
<accession>A0A916ZFP9</accession>
<dbReference type="AlphaFoldDB" id="A0A916ZFP9"/>
<protein>
    <submittedName>
        <fullName evidence="6">LacI family transcriptional regulator</fullName>
    </submittedName>
</protein>
<dbReference type="CDD" id="cd06267">
    <property type="entry name" value="PBP1_LacI_sugar_binding-like"/>
    <property type="match status" value="1"/>
</dbReference>
<dbReference type="GO" id="GO:0000976">
    <property type="term" value="F:transcription cis-regulatory region binding"/>
    <property type="evidence" value="ECO:0007669"/>
    <property type="project" value="TreeGrafter"/>
</dbReference>
<dbReference type="InterPro" id="IPR028082">
    <property type="entry name" value="Peripla_BP_I"/>
</dbReference>
<dbReference type="SMART" id="SM00354">
    <property type="entry name" value="HTH_LACI"/>
    <property type="match status" value="1"/>
</dbReference>
<keyword evidence="4" id="KW-0804">Transcription</keyword>
<evidence type="ECO:0000313" key="6">
    <source>
        <dbReference type="EMBL" id="GGD94835.1"/>
    </source>
</evidence>
<comment type="caution">
    <text evidence="6">The sequence shown here is derived from an EMBL/GenBank/DDBJ whole genome shotgun (WGS) entry which is preliminary data.</text>
</comment>
<evidence type="ECO:0000256" key="3">
    <source>
        <dbReference type="ARBA" id="ARBA00023125"/>
    </source>
</evidence>
<keyword evidence="7" id="KW-1185">Reference proteome</keyword>
<dbReference type="Pfam" id="PF00356">
    <property type="entry name" value="LacI"/>
    <property type="match status" value="1"/>
</dbReference>
<dbReference type="PANTHER" id="PTHR30146">
    <property type="entry name" value="LACI-RELATED TRANSCRIPTIONAL REPRESSOR"/>
    <property type="match status" value="1"/>
</dbReference>
<dbReference type="Gene3D" id="1.10.260.40">
    <property type="entry name" value="lambda repressor-like DNA-binding domains"/>
    <property type="match status" value="1"/>
</dbReference>
<name>A0A916ZFP9_9HYPH</name>
<reference evidence="6" key="1">
    <citation type="journal article" date="2014" name="Int. J. Syst. Evol. Microbiol.">
        <title>Complete genome sequence of Corynebacterium casei LMG S-19264T (=DSM 44701T), isolated from a smear-ripened cheese.</title>
        <authorList>
            <consortium name="US DOE Joint Genome Institute (JGI-PGF)"/>
            <person name="Walter F."/>
            <person name="Albersmeier A."/>
            <person name="Kalinowski J."/>
            <person name="Ruckert C."/>
        </authorList>
    </citation>
    <scope>NUCLEOTIDE SEQUENCE</scope>
    <source>
        <strain evidence="6">CGMCC 1.15367</strain>
    </source>
</reference>
<dbReference type="RefSeq" id="WP_188907256.1">
    <property type="nucleotide sequence ID" value="NZ_BMIQ01000001.1"/>
</dbReference>
<dbReference type="PROSITE" id="PS50932">
    <property type="entry name" value="HTH_LACI_2"/>
    <property type="match status" value="1"/>
</dbReference>
<evidence type="ECO:0000313" key="7">
    <source>
        <dbReference type="Proteomes" id="UP000644699"/>
    </source>
</evidence>
<evidence type="ECO:0000256" key="4">
    <source>
        <dbReference type="ARBA" id="ARBA00023163"/>
    </source>
</evidence>
<keyword evidence="1" id="KW-0678">Repressor</keyword>
<dbReference type="CDD" id="cd01392">
    <property type="entry name" value="HTH_LacI"/>
    <property type="match status" value="1"/>
</dbReference>
<evidence type="ECO:0000256" key="2">
    <source>
        <dbReference type="ARBA" id="ARBA00023015"/>
    </source>
</evidence>
<dbReference type="PANTHER" id="PTHR30146:SF148">
    <property type="entry name" value="HTH-TYPE TRANSCRIPTIONAL REPRESSOR PURR-RELATED"/>
    <property type="match status" value="1"/>
</dbReference>
<gene>
    <name evidence="6" type="ORF">GCM10011390_11970</name>
</gene>
<evidence type="ECO:0000259" key="5">
    <source>
        <dbReference type="PROSITE" id="PS50932"/>
    </source>
</evidence>
<dbReference type="InterPro" id="IPR046335">
    <property type="entry name" value="LacI/GalR-like_sensor"/>
</dbReference>
<keyword evidence="2" id="KW-0805">Transcription regulation</keyword>
<dbReference type="Gene3D" id="3.40.50.2300">
    <property type="match status" value="2"/>
</dbReference>
<dbReference type="GO" id="GO:0003700">
    <property type="term" value="F:DNA-binding transcription factor activity"/>
    <property type="evidence" value="ECO:0007669"/>
    <property type="project" value="TreeGrafter"/>
</dbReference>
<evidence type="ECO:0000256" key="1">
    <source>
        <dbReference type="ARBA" id="ARBA00022491"/>
    </source>
</evidence>
<dbReference type="EMBL" id="BMIQ01000001">
    <property type="protein sequence ID" value="GGD94835.1"/>
    <property type="molecule type" value="Genomic_DNA"/>
</dbReference>
<dbReference type="Proteomes" id="UP000644699">
    <property type="component" value="Unassembled WGS sequence"/>
</dbReference>
<sequence>MTLSPPSGRGLKPATIRDVARLAGVAPGTVSNVLTGRKLVAEPLRKAVLAAVAELDYRPNHLASSLRFGRTQSIGIVVPDLTNPFFSSFVQEIESLAAADRFQILLMSSQEDPEGEVDRIKALLARQVDGLIIAASRDDVAYGENSTFGGTPAVLVDRAFGAESFDTVATDNEAACRTGTAHLLELGHRDIAFLATDERLTNIKQRTAGYRQALADAGLPGRERIVYGGLTIETCRAAIEQELRRADRPTAIFASAYVATLGAAKAIRATDLAFPDDVSLLGFDDSDWMTVLRPYVSTIQQPIDHLANTAWRLLMRRIEQPTAAPLHEIVPCSLRPRESIRRLA</sequence>
<keyword evidence="3" id="KW-0238">DNA-binding</keyword>
<dbReference type="SUPFAM" id="SSF47413">
    <property type="entry name" value="lambda repressor-like DNA-binding domains"/>
    <property type="match status" value="1"/>
</dbReference>
<dbReference type="InterPro" id="IPR000843">
    <property type="entry name" value="HTH_LacI"/>
</dbReference>
<proteinExistence type="predicted"/>
<dbReference type="SUPFAM" id="SSF53822">
    <property type="entry name" value="Periplasmic binding protein-like I"/>
    <property type="match status" value="1"/>
</dbReference>